<dbReference type="Gene3D" id="1.25.40.10">
    <property type="entry name" value="Tetratricopeptide repeat domain"/>
    <property type="match status" value="3"/>
</dbReference>
<dbReference type="SMART" id="SM00028">
    <property type="entry name" value="TPR"/>
    <property type="match status" value="5"/>
</dbReference>
<dbReference type="SUPFAM" id="SSF48452">
    <property type="entry name" value="TPR-like"/>
    <property type="match status" value="1"/>
</dbReference>
<dbReference type="STRING" id="52.CMC5_043660"/>
<gene>
    <name evidence="3" type="ORF">CMC5_043660</name>
</gene>
<dbReference type="Pfam" id="PF14559">
    <property type="entry name" value="TPR_19"/>
    <property type="match status" value="1"/>
</dbReference>
<dbReference type="KEGG" id="ccro:CMC5_043660"/>
<evidence type="ECO:0000256" key="1">
    <source>
        <dbReference type="PROSITE-ProRule" id="PRU00339"/>
    </source>
</evidence>
<keyword evidence="1" id="KW-0802">TPR repeat</keyword>
<name>A0A0K1EI06_CHOCO</name>
<dbReference type="PANTHER" id="PTHR12558:SF13">
    <property type="entry name" value="CELL DIVISION CYCLE PROTEIN 27 HOMOLOG"/>
    <property type="match status" value="1"/>
</dbReference>
<accession>A0A0K1EI06</accession>
<proteinExistence type="predicted"/>
<evidence type="ECO:0000313" key="3">
    <source>
        <dbReference type="EMBL" id="AKT40213.1"/>
    </source>
</evidence>
<dbReference type="OrthoDB" id="5483857at2"/>
<dbReference type="EMBL" id="CP012159">
    <property type="protein sequence ID" value="AKT40213.1"/>
    <property type="molecule type" value="Genomic_DNA"/>
</dbReference>
<organism evidence="3 4">
    <name type="scientific">Chondromyces crocatus</name>
    <dbReference type="NCBI Taxonomy" id="52"/>
    <lineage>
        <taxon>Bacteria</taxon>
        <taxon>Pseudomonadati</taxon>
        <taxon>Myxococcota</taxon>
        <taxon>Polyangia</taxon>
        <taxon>Polyangiales</taxon>
        <taxon>Polyangiaceae</taxon>
        <taxon>Chondromyces</taxon>
    </lineage>
</organism>
<feature type="repeat" description="TPR" evidence="1">
    <location>
        <begin position="378"/>
        <end position="411"/>
    </location>
</feature>
<protein>
    <recommendedName>
        <fullName evidence="5">Tetratricopeptide repeat protein</fullName>
    </recommendedName>
</protein>
<dbReference type="PANTHER" id="PTHR12558">
    <property type="entry name" value="CELL DIVISION CYCLE 16,23,27"/>
    <property type="match status" value="1"/>
</dbReference>
<reference evidence="3 4" key="1">
    <citation type="submission" date="2015-07" db="EMBL/GenBank/DDBJ databases">
        <title>Genome analysis of myxobacterium Chondromyces crocatus Cm c5 reveals a high potential for natural compound synthesis and the genetic basis for the loss of fruiting body formation.</title>
        <authorList>
            <person name="Zaburannyi N."/>
            <person name="Bunk B."/>
            <person name="Maier J."/>
            <person name="Overmann J."/>
            <person name="Mueller R."/>
        </authorList>
    </citation>
    <scope>NUCLEOTIDE SEQUENCE [LARGE SCALE GENOMIC DNA]</scope>
    <source>
        <strain evidence="3 4">Cm c5</strain>
    </source>
</reference>
<dbReference type="InterPro" id="IPR019734">
    <property type="entry name" value="TPR_rpt"/>
</dbReference>
<evidence type="ECO:0000313" key="4">
    <source>
        <dbReference type="Proteomes" id="UP000067626"/>
    </source>
</evidence>
<sequence length="514" mass="56705">MAEQDDWLLIGLDEKLARRQGLPPRLPVPKAEFDGLADNGLSIDNARKWIKDFLTNSEPGKSGVWRKQNSAVVSSLEAFVDKGPLWERAQKCFAENDYEKAISTLKRISTMDPEDHAAKLNLASAQANQRDFPAALKNFQAIRKTFEGDPDFHVAVGHVHLALENRDAAMDEMVLALEAKPDHQPALDAMVQMRVLTPIYENPRDANSLLYVRADAVDEYLRGQWDAEPRDLAFFIEQIAYHERELRHGVVLAAAERAIESAGKTESPDASQVERVELARVSALRALGRVTEAQAAAEAYAARAPRSAGAQVELARTLATGGRGDEARAAIDRALEIDPGDLEALAIRFLPEDTNDLQKMHAAFPALQAFVEAHPESAGAWRSRARAELAIGREDDGLAHFAKAVSLAPADDELRAEYWGELGKQQRYQEILDDAAKISDMKKRDWKLRWNEAEAYVGLEKRAEARACFSAINFDESLHVDVRKRAKRAVNAVDEQAATPAEPPAAGEGEATPG</sequence>
<dbReference type="AlphaFoldDB" id="A0A0K1EI06"/>
<dbReference type="InterPro" id="IPR011990">
    <property type="entry name" value="TPR-like_helical_dom_sf"/>
</dbReference>
<dbReference type="Proteomes" id="UP000067626">
    <property type="component" value="Chromosome"/>
</dbReference>
<feature type="compositionally biased region" description="Low complexity" evidence="2">
    <location>
        <begin position="497"/>
        <end position="514"/>
    </location>
</feature>
<evidence type="ECO:0000256" key="2">
    <source>
        <dbReference type="SAM" id="MobiDB-lite"/>
    </source>
</evidence>
<feature type="region of interest" description="Disordered" evidence="2">
    <location>
        <begin position="491"/>
        <end position="514"/>
    </location>
</feature>
<keyword evidence="4" id="KW-1185">Reference proteome</keyword>
<dbReference type="Pfam" id="PF13432">
    <property type="entry name" value="TPR_16"/>
    <property type="match status" value="2"/>
</dbReference>
<dbReference type="RefSeq" id="WP_050432177.1">
    <property type="nucleotide sequence ID" value="NZ_CP012159.1"/>
</dbReference>
<dbReference type="PROSITE" id="PS50005">
    <property type="entry name" value="TPR"/>
    <property type="match status" value="1"/>
</dbReference>
<evidence type="ECO:0008006" key="5">
    <source>
        <dbReference type="Google" id="ProtNLM"/>
    </source>
</evidence>